<comment type="caution">
    <text evidence="1">The sequence shown here is derived from an EMBL/GenBank/DDBJ whole genome shotgun (WGS) entry which is preliminary data.</text>
</comment>
<reference evidence="2" key="1">
    <citation type="journal article" date="2023" name="Nat. Plants">
        <title>Single-cell RNA sequencing provides a high-resolution roadmap for understanding the multicellular compartmentation of specialized metabolism.</title>
        <authorList>
            <person name="Sun S."/>
            <person name="Shen X."/>
            <person name="Li Y."/>
            <person name="Li Y."/>
            <person name="Wang S."/>
            <person name="Li R."/>
            <person name="Zhang H."/>
            <person name="Shen G."/>
            <person name="Guo B."/>
            <person name="Wei J."/>
            <person name="Xu J."/>
            <person name="St-Pierre B."/>
            <person name="Chen S."/>
            <person name="Sun C."/>
        </authorList>
    </citation>
    <scope>NUCLEOTIDE SEQUENCE [LARGE SCALE GENOMIC DNA]</scope>
</reference>
<dbReference type="Proteomes" id="UP001060085">
    <property type="component" value="Linkage Group LG06"/>
</dbReference>
<gene>
    <name evidence="1" type="ORF">M9H77_25375</name>
</gene>
<name>A0ACC0A9F0_CATRO</name>
<dbReference type="EMBL" id="CM044706">
    <property type="protein sequence ID" value="KAI5656582.1"/>
    <property type="molecule type" value="Genomic_DNA"/>
</dbReference>
<protein>
    <submittedName>
        <fullName evidence="1">Uncharacterized protein</fullName>
    </submittedName>
</protein>
<organism evidence="1 2">
    <name type="scientific">Catharanthus roseus</name>
    <name type="common">Madagascar periwinkle</name>
    <name type="synonym">Vinca rosea</name>
    <dbReference type="NCBI Taxonomy" id="4058"/>
    <lineage>
        <taxon>Eukaryota</taxon>
        <taxon>Viridiplantae</taxon>
        <taxon>Streptophyta</taxon>
        <taxon>Embryophyta</taxon>
        <taxon>Tracheophyta</taxon>
        <taxon>Spermatophyta</taxon>
        <taxon>Magnoliopsida</taxon>
        <taxon>eudicotyledons</taxon>
        <taxon>Gunneridae</taxon>
        <taxon>Pentapetalae</taxon>
        <taxon>asterids</taxon>
        <taxon>lamiids</taxon>
        <taxon>Gentianales</taxon>
        <taxon>Apocynaceae</taxon>
        <taxon>Rauvolfioideae</taxon>
        <taxon>Vinceae</taxon>
        <taxon>Catharanthinae</taxon>
        <taxon>Catharanthus</taxon>
    </lineage>
</organism>
<keyword evidence="2" id="KW-1185">Reference proteome</keyword>
<evidence type="ECO:0000313" key="1">
    <source>
        <dbReference type="EMBL" id="KAI5656582.1"/>
    </source>
</evidence>
<proteinExistence type="predicted"/>
<accession>A0ACC0A9F0</accession>
<evidence type="ECO:0000313" key="2">
    <source>
        <dbReference type="Proteomes" id="UP001060085"/>
    </source>
</evidence>
<sequence length="205" mass="22228">MEEVSAHVHSGSIVPDVLTRQHKHRFGLIWSGDRDTCITDLQCKRFKRNLFQAYNGASPRCLCEAALRGVRQIGEALVLLQIRFMVSIGGTLGCTLSQHDIQQTFPGSRRMVVLESLYGSVLSGPSTSTVPPPSIGGTSYAPPSPGAMGSSFHAPPPLGTTGSSMPHMPIYYASSFDSKEHDGERTDDVTPAQQLGFGHRWDKAM</sequence>